<dbReference type="EMBL" id="RKQG01000001">
    <property type="protein sequence ID" value="RPE34902.1"/>
    <property type="molecule type" value="Genomic_DNA"/>
</dbReference>
<organism evidence="1 2">
    <name type="scientific">Kitasatospora cineracea</name>
    <dbReference type="NCBI Taxonomy" id="88074"/>
    <lineage>
        <taxon>Bacteria</taxon>
        <taxon>Bacillati</taxon>
        <taxon>Actinomycetota</taxon>
        <taxon>Actinomycetes</taxon>
        <taxon>Kitasatosporales</taxon>
        <taxon>Streptomycetaceae</taxon>
        <taxon>Kitasatospora</taxon>
    </lineage>
</organism>
<accession>A0A3N4RNB9</accession>
<protein>
    <submittedName>
        <fullName evidence="1">Uncharacterized protein</fullName>
    </submittedName>
</protein>
<evidence type="ECO:0000313" key="2">
    <source>
        <dbReference type="Proteomes" id="UP000266906"/>
    </source>
</evidence>
<dbReference type="Proteomes" id="UP000266906">
    <property type="component" value="Unassembled WGS sequence"/>
</dbReference>
<dbReference type="AlphaFoldDB" id="A0A3N4RNB9"/>
<reference evidence="1 2" key="1">
    <citation type="submission" date="2018-11" db="EMBL/GenBank/DDBJ databases">
        <title>Sequencing the genomes of 1000 actinobacteria strains.</title>
        <authorList>
            <person name="Klenk H.-P."/>
        </authorList>
    </citation>
    <scope>NUCLEOTIDE SEQUENCE [LARGE SCALE GENOMIC DNA]</scope>
    <source>
        <strain evidence="1 2">DSM 44781</strain>
    </source>
</reference>
<keyword evidence="2" id="KW-1185">Reference proteome</keyword>
<proteinExistence type="predicted"/>
<sequence>MCSKGRNKITAMLTPEDAAYLTTAVEGLAEPLYRSLDEGYSNAHKHYDKHEMVGNGYTKGRTDLARDHARRELEKLHEGDLSDWKVVDGSSGRLHLNKGTLTLRVLHASPVDLVPAPGRNKARISYFRNPAIDLFGVEASNLLAIWISPPPTGGDISIRIVRPIGDWKPGRPPKFDLDLELPRNVETFEGWEFDASESGIILPFEFDEDIREEGSNGGA</sequence>
<gene>
    <name evidence="1" type="ORF">EDD38_3244</name>
</gene>
<comment type="caution">
    <text evidence="1">The sequence shown here is derived from an EMBL/GenBank/DDBJ whole genome shotgun (WGS) entry which is preliminary data.</text>
</comment>
<name>A0A3N4RNB9_9ACTN</name>
<evidence type="ECO:0000313" key="1">
    <source>
        <dbReference type="EMBL" id="RPE34902.1"/>
    </source>
</evidence>